<evidence type="ECO:0000313" key="3">
    <source>
        <dbReference type="EMBL" id="GAA1560665.1"/>
    </source>
</evidence>
<evidence type="ECO:0000259" key="2">
    <source>
        <dbReference type="Pfam" id="PF18164"/>
    </source>
</evidence>
<accession>A0ABP4NK84</accession>
<name>A0ABP4NK84_9ACTN</name>
<dbReference type="Pfam" id="PF18082">
    <property type="entry name" value="NAT_N"/>
    <property type="match status" value="1"/>
</dbReference>
<gene>
    <name evidence="3" type="ORF">GCM10009789_12430</name>
</gene>
<dbReference type="InterPro" id="IPR041273">
    <property type="entry name" value="NAT_N"/>
</dbReference>
<feature type="domain" description="N-acyltransferase N-terminal" evidence="1">
    <location>
        <begin position="56"/>
        <end position="186"/>
    </location>
</feature>
<dbReference type="Proteomes" id="UP001500393">
    <property type="component" value="Unassembled WGS sequence"/>
</dbReference>
<dbReference type="InterPro" id="IPR041644">
    <property type="entry name" value="GNAT_C"/>
</dbReference>
<keyword evidence="4" id="KW-1185">Reference proteome</keyword>
<dbReference type="Pfam" id="PF18164">
    <property type="entry name" value="GNAT_C"/>
    <property type="match status" value="1"/>
</dbReference>
<comment type="caution">
    <text evidence="3">The sequence shown here is derived from an EMBL/GenBank/DDBJ whole genome shotgun (WGS) entry which is preliminary data.</text>
</comment>
<organism evidence="3 4">
    <name type="scientific">Kribbella sancticallisti</name>
    <dbReference type="NCBI Taxonomy" id="460087"/>
    <lineage>
        <taxon>Bacteria</taxon>
        <taxon>Bacillati</taxon>
        <taxon>Actinomycetota</taxon>
        <taxon>Actinomycetes</taxon>
        <taxon>Propionibacteriales</taxon>
        <taxon>Kribbellaceae</taxon>
        <taxon>Kribbella</taxon>
    </lineage>
</organism>
<dbReference type="EMBL" id="BAAAOS010000008">
    <property type="protein sequence ID" value="GAA1560665.1"/>
    <property type="molecule type" value="Genomic_DNA"/>
</dbReference>
<proteinExistence type="predicted"/>
<protein>
    <recommendedName>
        <fullName evidence="5">Acyltransferase</fullName>
    </recommendedName>
</protein>
<dbReference type="Gene3D" id="3.40.630.120">
    <property type="match status" value="1"/>
</dbReference>
<sequence>MGTVFRVDDDDAAAPGDNVERARRALGLTDGDLDDLAHLAAFDSSPDRFRLPDGPEADRYLRDLGVSDIDRTEILAARPDPRGHPELWWLLERCYQHLAGNLGRPGRLSPAWPTLSNLGAVGRFAYVWVFLAAVPHARRYHALHHVPDEVSWDSLGVVAAQMVNHRAIYGSGGLHTQDWMTHHFRGAVYALGRLHYERLIVPPGTVTDDGGPEPGDRVLGLHIPEGRLTPTSVDDSVGLACSFFTRHFPHEKYRYAVCTSWVLDPQLMEYLPVDSNIIRFQQRFTLRPVDPARDDSATVVEFLFKRPLADLALLPRATTLQRAVIDQIRRCRPWHFREGWFRLGSGPA</sequence>
<reference evidence="4" key="1">
    <citation type="journal article" date="2019" name="Int. J. Syst. Evol. Microbiol.">
        <title>The Global Catalogue of Microorganisms (GCM) 10K type strain sequencing project: providing services to taxonomists for standard genome sequencing and annotation.</title>
        <authorList>
            <consortium name="The Broad Institute Genomics Platform"/>
            <consortium name="The Broad Institute Genome Sequencing Center for Infectious Disease"/>
            <person name="Wu L."/>
            <person name="Ma J."/>
        </authorList>
    </citation>
    <scope>NUCLEOTIDE SEQUENCE [LARGE SCALE GENOMIC DNA]</scope>
    <source>
        <strain evidence="4">JCM 14969</strain>
    </source>
</reference>
<evidence type="ECO:0000313" key="4">
    <source>
        <dbReference type="Proteomes" id="UP001500393"/>
    </source>
</evidence>
<evidence type="ECO:0008006" key="5">
    <source>
        <dbReference type="Google" id="ProtNLM"/>
    </source>
</evidence>
<feature type="domain" description="GNAT-like C-terminal" evidence="2">
    <location>
        <begin position="188"/>
        <end position="341"/>
    </location>
</feature>
<evidence type="ECO:0000259" key="1">
    <source>
        <dbReference type="Pfam" id="PF18082"/>
    </source>
</evidence>